<gene>
    <name evidence="1" type="ORF">CBG54_05855</name>
</gene>
<dbReference type="Proteomes" id="UP000224182">
    <property type="component" value="Unassembled WGS sequence"/>
</dbReference>
<reference evidence="1 2" key="1">
    <citation type="submission" date="2017-06" db="EMBL/GenBank/DDBJ databases">
        <title>Draft genome sequence of Fusobacterium nucleatum subsp. polymorphum KCOM 1271 (=ChDC F305).</title>
        <authorList>
            <person name="Kook J.-K."/>
            <person name="Park S.-N."/>
            <person name="Lim Y.K."/>
            <person name="Roh H."/>
        </authorList>
    </citation>
    <scope>NUCLEOTIDE SEQUENCE [LARGE SCALE GENOMIC DNA]</scope>
    <source>
        <strain evidence="2">KCOM 1271 (ChDC F305)</strain>
    </source>
</reference>
<evidence type="ECO:0000313" key="2">
    <source>
        <dbReference type="Proteomes" id="UP000224182"/>
    </source>
</evidence>
<dbReference type="EMBL" id="NIRN01000001">
    <property type="protein sequence ID" value="PHI06588.1"/>
    <property type="molecule type" value="Genomic_DNA"/>
</dbReference>
<dbReference type="RefSeq" id="WP_098974304.1">
    <property type="nucleotide sequence ID" value="NZ_CP077115.1"/>
</dbReference>
<sequence>MFKKEFQKFKENYVILDNDKDKHLETDYTKNNNLLIIFIKNKKLMISLKNFKRKTRIKDFFEEKINLFYDFNSKQLAFIIFLMENSEKFIIENNYFILKNVFGNEIFYDLKTKKILMNKIEFLKIYKKNCAFIIFERKRIKFFNELMDKKYELFNKDNFENLSNVFLFFINYNTNNVFLSDGKEKYKIKVKNINFLKEIKDEEKKFYFKGIYLLINVKNKLFKLNIKTGNLIKYDDFPEKIFINQLDLIETNNEKELILFDYHQNYYYYFFNKKFYELKKVDDSRTCNYNKIFKINRESNLLIDKNNFYIIENDTGFKFELQMRFFSTKVNFIDKKFIAIDKEIDYKFNIIIFENKIYLVTDGFKFINFKNEKDLYKKLKNNKIELQKESDKIKFLLNI</sequence>
<organism evidence="1 2">
    <name type="scientific">Fusobacterium nucleatum subsp. polymorphum</name>
    <name type="common">Fusobacterium polymorphum</name>
    <dbReference type="NCBI Taxonomy" id="76857"/>
    <lineage>
        <taxon>Bacteria</taxon>
        <taxon>Fusobacteriati</taxon>
        <taxon>Fusobacteriota</taxon>
        <taxon>Fusobacteriia</taxon>
        <taxon>Fusobacteriales</taxon>
        <taxon>Fusobacteriaceae</taxon>
        <taxon>Fusobacterium</taxon>
    </lineage>
</organism>
<dbReference type="AlphaFoldDB" id="A0A2C6BLU9"/>
<evidence type="ECO:0000313" key="1">
    <source>
        <dbReference type="EMBL" id="PHI06588.1"/>
    </source>
</evidence>
<proteinExistence type="predicted"/>
<protein>
    <submittedName>
        <fullName evidence="1">Uncharacterized protein</fullName>
    </submittedName>
</protein>
<comment type="caution">
    <text evidence="1">The sequence shown here is derived from an EMBL/GenBank/DDBJ whole genome shotgun (WGS) entry which is preliminary data.</text>
</comment>
<accession>A0A2C6BLU9</accession>
<name>A0A2C6BLU9_FUSNP</name>